<evidence type="ECO:0000256" key="5">
    <source>
        <dbReference type="ARBA" id="ARBA00022847"/>
    </source>
</evidence>
<evidence type="ECO:0000256" key="6">
    <source>
        <dbReference type="ARBA" id="ARBA00022970"/>
    </source>
</evidence>
<evidence type="ECO:0000256" key="7">
    <source>
        <dbReference type="ARBA" id="ARBA00022989"/>
    </source>
</evidence>
<dbReference type="eggNOG" id="KOG1303">
    <property type="taxonomic scope" value="Eukaryota"/>
</dbReference>
<feature type="transmembrane region" description="Helical" evidence="10">
    <location>
        <begin position="38"/>
        <end position="61"/>
    </location>
</feature>
<keyword evidence="3" id="KW-1003">Cell membrane</keyword>
<dbReference type="GO" id="GO:0016020">
    <property type="term" value="C:membrane"/>
    <property type="evidence" value="ECO:0000318"/>
    <property type="project" value="GO_Central"/>
</dbReference>
<feature type="domain" description="Amino acid transporter transmembrane" evidence="11">
    <location>
        <begin position="34"/>
        <end position="465"/>
    </location>
</feature>
<keyword evidence="5" id="KW-0769">Symport</keyword>
<evidence type="ECO:0000256" key="4">
    <source>
        <dbReference type="ARBA" id="ARBA00022692"/>
    </source>
</evidence>
<dbReference type="InterPro" id="IPR013057">
    <property type="entry name" value="AA_transpt_TM"/>
</dbReference>
<dbReference type="Pfam" id="PF01490">
    <property type="entry name" value="Aa_trans"/>
    <property type="match status" value="1"/>
</dbReference>
<reference evidence="12 13" key="1">
    <citation type="journal article" date="2013" name="Genome Biol.">
        <title>The genome sequence of the most widely cultivated cacao type and its use to identify candidate genes regulating pod color.</title>
        <authorList>
            <person name="Motamayor J.C."/>
            <person name="Mockaitis K."/>
            <person name="Schmutz J."/>
            <person name="Haiminen N."/>
            <person name="Iii D.L."/>
            <person name="Cornejo O."/>
            <person name="Findley S.D."/>
            <person name="Zheng P."/>
            <person name="Utro F."/>
            <person name="Royaert S."/>
            <person name="Saski C."/>
            <person name="Jenkins J."/>
            <person name="Podicheti R."/>
            <person name="Zhao M."/>
            <person name="Scheffler B.E."/>
            <person name="Stack J.C."/>
            <person name="Feltus F.A."/>
            <person name="Mustiga G.M."/>
            <person name="Amores F."/>
            <person name="Phillips W."/>
            <person name="Marelli J.P."/>
            <person name="May G.D."/>
            <person name="Shapiro H."/>
            <person name="Ma J."/>
            <person name="Bustamante C.D."/>
            <person name="Schnell R.J."/>
            <person name="Main D."/>
            <person name="Gilbert D."/>
            <person name="Parida L."/>
            <person name="Kuhn D.N."/>
        </authorList>
    </citation>
    <scope>NUCLEOTIDE SEQUENCE [LARGE SCALE GENOMIC DNA]</scope>
    <source>
        <strain evidence="13">cv. Matina 1-6</strain>
    </source>
</reference>
<dbReference type="InParanoid" id="A0A061E2E7"/>
<evidence type="ECO:0000256" key="1">
    <source>
        <dbReference type="ARBA" id="ARBA00004236"/>
    </source>
</evidence>
<dbReference type="GO" id="GO:0015171">
    <property type="term" value="F:amino acid transmembrane transporter activity"/>
    <property type="evidence" value="ECO:0000318"/>
    <property type="project" value="GO_Central"/>
</dbReference>
<dbReference type="FunFam" id="1.20.1740.10:FF:000055">
    <property type="entry name" value="Amino acid permease 6"/>
    <property type="match status" value="1"/>
</dbReference>
<evidence type="ECO:0000259" key="11">
    <source>
        <dbReference type="Pfam" id="PF01490"/>
    </source>
</evidence>
<keyword evidence="2" id="KW-0813">Transport</keyword>
<comment type="subcellular location">
    <subcellularLocation>
        <location evidence="1">Cell membrane</location>
    </subcellularLocation>
</comment>
<keyword evidence="13" id="KW-1185">Reference proteome</keyword>
<dbReference type="Gramene" id="EOX98521">
    <property type="protein sequence ID" value="EOX98521"/>
    <property type="gene ID" value="TCM_007266"/>
</dbReference>
<dbReference type="AlphaFoldDB" id="A0A061E2E7"/>
<evidence type="ECO:0000313" key="13">
    <source>
        <dbReference type="Proteomes" id="UP000026915"/>
    </source>
</evidence>
<feature type="transmembrane region" description="Helical" evidence="10">
    <location>
        <begin position="162"/>
        <end position="181"/>
    </location>
</feature>
<sequence length="479" mass="52072">MTRDVQARMNTFMLDTMETAKSTAAADGDNSSKRKGTWVTAGAHIITAVIGSGVLSLSWAIAQLGWIAGPVTLLLFSAITWFTSTLLADCCRDPISGRRCSSYMDAVKSNLGGIHYKLCGFAQYGNLVGISIGYSITSAISMAAIKRSGCFHKNGHDAGCHVKNNVFMIIFGFIEIILSQIPNLHELSGLSVVAAIMSFAYSTIGLGLSIAKLAEGSHARTSLTGTTVGVDVTSAQKIWNCFEAMGDIAFAYAFSTVLVEIQDTVKSNPPENEAMKKATSVGISITTVFYMLCGVLGYAALGNKAPGNFLTGFGFYEPYWLIDVANVCIIVHLVGAYQVFCQPIFKCVEDWCSNRWPNNSFIKEGRPISLPIFGVYHFSAFRLVWRTAYVIMTTTVAMIFPFFNDVLGLLGGASFLPLTVYFPIQMHIAREKIQPWSCKWIWLNVLVLLCSVISLPAAAGSIEGIVKDLRNFKPFTSVS</sequence>
<dbReference type="GO" id="GO:0005886">
    <property type="term" value="C:plasma membrane"/>
    <property type="evidence" value="ECO:0007669"/>
    <property type="project" value="UniProtKB-SubCell"/>
</dbReference>
<comment type="similarity">
    <text evidence="9">Belongs to the amino acid/polyamine transporter 2 family. Amino acid/auxin permease (AAAP) (TC 2.A.18.2) subfamily.</text>
</comment>
<feature type="transmembrane region" description="Helical" evidence="10">
    <location>
        <begin position="383"/>
        <end position="403"/>
    </location>
</feature>
<evidence type="ECO:0000313" key="12">
    <source>
        <dbReference type="EMBL" id="EOX98521.1"/>
    </source>
</evidence>
<feature type="transmembrane region" description="Helical" evidence="10">
    <location>
        <begin position="67"/>
        <end position="88"/>
    </location>
</feature>
<feature type="transmembrane region" description="Helical" evidence="10">
    <location>
        <begin position="441"/>
        <end position="462"/>
    </location>
</feature>
<dbReference type="STRING" id="3641.A0A061E2E7"/>
<evidence type="ECO:0000256" key="9">
    <source>
        <dbReference type="ARBA" id="ARBA00061463"/>
    </source>
</evidence>
<dbReference type="GO" id="GO:0015293">
    <property type="term" value="F:symporter activity"/>
    <property type="evidence" value="ECO:0007669"/>
    <property type="project" value="UniProtKB-KW"/>
</dbReference>
<keyword evidence="4 10" id="KW-0812">Transmembrane</keyword>
<dbReference type="GO" id="GO:0003333">
    <property type="term" value="P:amino acid transmembrane transport"/>
    <property type="evidence" value="ECO:0000318"/>
    <property type="project" value="GO_Central"/>
</dbReference>
<organism evidence="12 13">
    <name type="scientific">Theobroma cacao</name>
    <name type="common">Cacao</name>
    <name type="synonym">Cocoa</name>
    <dbReference type="NCBI Taxonomy" id="3641"/>
    <lineage>
        <taxon>Eukaryota</taxon>
        <taxon>Viridiplantae</taxon>
        <taxon>Streptophyta</taxon>
        <taxon>Embryophyta</taxon>
        <taxon>Tracheophyta</taxon>
        <taxon>Spermatophyta</taxon>
        <taxon>Magnoliopsida</taxon>
        <taxon>eudicotyledons</taxon>
        <taxon>Gunneridae</taxon>
        <taxon>Pentapetalae</taxon>
        <taxon>rosids</taxon>
        <taxon>malvids</taxon>
        <taxon>Malvales</taxon>
        <taxon>Malvaceae</taxon>
        <taxon>Byttnerioideae</taxon>
        <taxon>Theobroma</taxon>
    </lineage>
</organism>
<keyword evidence="6" id="KW-0029">Amino-acid transport</keyword>
<feature type="transmembrane region" description="Helical" evidence="10">
    <location>
        <begin position="409"/>
        <end position="429"/>
    </location>
</feature>
<dbReference type="PANTHER" id="PTHR48017">
    <property type="entry name" value="OS05G0424000 PROTEIN-RELATED"/>
    <property type="match status" value="1"/>
</dbReference>
<dbReference type="HOGENOM" id="CLU_031247_4_1_1"/>
<protein>
    <submittedName>
        <fullName evidence="12">Amino acid permease 1</fullName>
    </submittedName>
</protein>
<evidence type="ECO:0000256" key="8">
    <source>
        <dbReference type="ARBA" id="ARBA00023136"/>
    </source>
</evidence>
<dbReference type="EMBL" id="CM001880">
    <property type="protein sequence ID" value="EOX98521.1"/>
    <property type="molecule type" value="Genomic_DNA"/>
</dbReference>
<accession>A0A061E2E7</accession>
<dbReference type="Proteomes" id="UP000026915">
    <property type="component" value="Chromosome 2"/>
</dbReference>
<gene>
    <name evidence="12" type="ORF">TCM_007266</name>
</gene>
<dbReference type="OMA" id="HGHEAGC"/>
<proteinExistence type="inferred from homology"/>
<feature type="transmembrane region" description="Helical" evidence="10">
    <location>
        <begin position="281"/>
        <end position="300"/>
    </location>
</feature>
<feature type="transmembrane region" description="Helical" evidence="10">
    <location>
        <begin position="320"/>
        <end position="340"/>
    </location>
</feature>
<keyword evidence="7 10" id="KW-1133">Transmembrane helix</keyword>
<name>A0A061E2E7_THECC</name>
<evidence type="ECO:0000256" key="10">
    <source>
        <dbReference type="SAM" id="Phobius"/>
    </source>
</evidence>
<evidence type="ECO:0000256" key="2">
    <source>
        <dbReference type="ARBA" id="ARBA00022448"/>
    </source>
</evidence>
<keyword evidence="8 10" id="KW-0472">Membrane</keyword>
<evidence type="ECO:0000256" key="3">
    <source>
        <dbReference type="ARBA" id="ARBA00022475"/>
    </source>
</evidence>
<feature type="transmembrane region" description="Helical" evidence="10">
    <location>
        <begin position="187"/>
        <end position="211"/>
    </location>
</feature>